<sequence>MKTFSFRRMLLFSRLQLCEIYGKNAKRIFSISLWMTAALCVLALLLNGGRPGDSAGAAESITFITAAVFSMGFYADLVGLRLMVPASAAEKFGAFFLNLLVVMIISVAMAATAGSAIISIVSLFSDSPDSGPVILFFRKGFDWHALVNLLIVPLFTWLAMFGAVRKRFGTGVFWSVLAGYFILLFIPGILRQAGILERETARILSACITTVLVIVSLIWSYRLLKKAELDSRDND</sequence>
<evidence type="ECO:0000256" key="1">
    <source>
        <dbReference type="SAM" id="Phobius"/>
    </source>
</evidence>
<dbReference type="AlphaFoldDB" id="A0A940IIC1"/>
<feature type="transmembrane region" description="Helical" evidence="1">
    <location>
        <begin position="171"/>
        <end position="190"/>
    </location>
</feature>
<proteinExistence type="predicted"/>
<feature type="transmembrane region" description="Helical" evidence="1">
    <location>
        <begin position="202"/>
        <end position="224"/>
    </location>
</feature>
<feature type="transmembrane region" description="Helical" evidence="1">
    <location>
        <begin position="143"/>
        <end position="164"/>
    </location>
</feature>
<evidence type="ECO:0000313" key="2">
    <source>
        <dbReference type="EMBL" id="MBO8483654.1"/>
    </source>
</evidence>
<accession>A0A940IIC1</accession>
<dbReference type="EMBL" id="JADILV010000041">
    <property type="protein sequence ID" value="MBO8483654.1"/>
    <property type="molecule type" value="Genomic_DNA"/>
</dbReference>
<feature type="transmembrane region" description="Helical" evidence="1">
    <location>
        <begin position="96"/>
        <end position="123"/>
    </location>
</feature>
<keyword evidence="1" id="KW-0472">Membrane</keyword>
<protein>
    <submittedName>
        <fullName evidence="2">Uncharacterized protein</fullName>
    </submittedName>
</protein>
<reference evidence="2" key="1">
    <citation type="submission" date="2020-10" db="EMBL/GenBank/DDBJ databases">
        <authorList>
            <person name="Gilroy R."/>
        </authorList>
    </citation>
    <scope>NUCLEOTIDE SEQUENCE</scope>
    <source>
        <strain evidence="2">G3-8215</strain>
    </source>
</reference>
<reference evidence="2" key="2">
    <citation type="journal article" date="2021" name="PeerJ">
        <title>Extensive microbial diversity within the chicken gut microbiome revealed by metagenomics and culture.</title>
        <authorList>
            <person name="Gilroy R."/>
            <person name="Ravi A."/>
            <person name="Getino M."/>
            <person name="Pursley I."/>
            <person name="Horton D.L."/>
            <person name="Alikhan N.F."/>
            <person name="Baker D."/>
            <person name="Gharbi K."/>
            <person name="Hall N."/>
            <person name="Watson M."/>
            <person name="Adriaenssens E.M."/>
            <person name="Foster-Nyarko E."/>
            <person name="Jarju S."/>
            <person name="Secka A."/>
            <person name="Antonio M."/>
            <person name="Oren A."/>
            <person name="Chaudhuri R.R."/>
            <person name="La Ragione R."/>
            <person name="Hildebrand F."/>
            <person name="Pallen M.J."/>
        </authorList>
    </citation>
    <scope>NUCLEOTIDE SEQUENCE</scope>
    <source>
        <strain evidence="2">G3-8215</strain>
    </source>
</reference>
<organism evidence="2 3">
    <name type="scientific">Candidatus Cryptobacteroides avicola</name>
    <dbReference type="NCBI Taxonomy" id="2840757"/>
    <lineage>
        <taxon>Bacteria</taxon>
        <taxon>Pseudomonadati</taxon>
        <taxon>Bacteroidota</taxon>
        <taxon>Bacteroidia</taxon>
        <taxon>Bacteroidales</taxon>
        <taxon>Candidatus Cryptobacteroides</taxon>
    </lineage>
</organism>
<dbReference type="Proteomes" id="UP000725002">
    <property type="component" value="Unassembled WGS sequence"/>
</dbReference>
<feature type="transmembrane region" description="Helical" evidence="1">
    <location>
        <begin position="61"/>
        <end position="84"/>
    </location>
</feature>
<comment type="caution">
    <text evidence="2">The sequence shown here is derived from an EMBL/GenBank/DDBJ whole genome shotgun (WGS) entry which is preliminary data.</text>
</comment>
<keyword evidence="1" id="KW-1133">Transmembrane helix</keyword>
<evidence type="ECO:0000313" key="3">
    <source>
        <dbReference type="Proteomes" id="UP000725002"/>
    </source>
</evidence>
<name>A0A940IIC1_9BACT</name>
<keyword evidence="1" id="KW-0812">Transmembrane</keyword>
<gene>
    <name evidence="2" type="ORF">IAB75_06020</name>
</gene>